<keyword evidence="7" id="KW-0547">Nucleotide-binding</keyword>
<name>A0A8J8T1R2_HALGN</name>
<dbReference type="OrthoDB" id="270127at2759"/>
<dbReference type="GO" id="GO:0006183">
    <property type="term" value="P:GTP biosynthetic process"/>
    <property type="evidence" value="ECO:0007669"/>
    <property type="project" value="InterPro"/>
</dbReference>
<evidence type="ECO:0000256" key="3">
    <source>
        <dbReference type="ARBA" id="ARBA00022490"/>
    </source>
</evidence>
<organism evidence="11 12">
    <name type="scientific">Halteria grandinella</name>
    <dbReference type="NCBI Taxonomy" id="5974"/>
    <lineage>
        <taxon>Eukaryota</taxon>
        <taxon>Sar</taxon>
        <taxon>Alveolata</taxon>
        <taxon>Ciliophora</taxon>
        <taxon>Intramacronucleata</taxon>
        <taxon>Spirotrichea</taxon>
        <taxon>Stichotrichia</taxon>
        <taxon>Sporadotrichida</taxon>
        <taxon>Halteriidae</taxon>
        <taxon>Halteria</taxon>
    </lineage>
</organism>
<feature type="active site" description="Pros-phosphohistidine intermediate" evidence="6 8">
    <location>
        <position position="211"/>
    </location>
</feature>
<dbReference type="InterPro" id="IPR036850">
    <property type="entry name" value="NDK-like_dom_sf"/>
</dbReference>
<dbReference type="FunFam" id="3.30.70.141:FF:000004">
    <property type="entry name" value="Nucleoside diphosphate kinase 7"/>
    <property type="match status" value="1"/>
</dbReference>
<dbReference type="PANTHER" id="PTHR43109:SF2">
    <property type="entry name" value="NUCLEOSIDE DIPHOSPHATE KINASE 7"/>
    <property type="match status" value="1"/>
</dbReference>
<evidence type="ECO:0000259" key="10">
    <source>
        <dbReference type="PROSITE" id="PS51336"/>
    </source>
</evidence>
<evidence type="ECO:0000256" key="2">
    <source>
        <dbReference type="ARBA" id="ARBA00004245"/>
    </source>
</evidence>
<comment type="caution">
    <text evidence="11">The sequence shown here is derived from an EMBL/GenBank/DDBJ whole genome shotgun (WGS) entry which is preliminary data.</text>
</comment>
<feature type="binding site" evidence="8">
    <location>
        <position position="208"/>
    </location>
    <ligand>
        <name>ATP</name>
        <dbReference type="ChEBI" id="CHEBI:30616"/>
    </ligand>
</feature>
<feature type="binding site" evidence="8">
    <location>
        <position position="184"/>
    </location>
    <ligand>
        <name>ATP</name>
        <dbReference type="ChEBI" id="CHEBI:30616"/>
    </ligand>
</feature>
<evidence type="ECO:0000256" key="6">
    <source>
        <dbReference type="PIRSR" id="PIRSR036503-50"/>
    </source>
</evidence>
<dbReference type="SMART" id="SM00562">
    <property type="entry name" value="NDK"/>
    <property type="match status" value="2"/>
</dbReference>
<feature type="domain" description="DM10" evidence="10">
    <location>
        <begin position="7"/>
        <end position="96"/>
    </location>
</feature>
<reference evidence="11" key="1">
    <citation type="submission" date="2019-06" db="EMBL/GenBank/DDBJ databases">
        <authorList>
            <person name="Zheng W."/>
        </authorList>
    </citation>
    <scope>NUCLEOTIDE SEQUENCE</scope>
    <source>
        <strain evidence="11">QDHG01</strain>
    </source>
</reference>
<evidence type="ECO:0000256" key="1">
    <source>
        <dbReference type="ARBA" id="ARBA00004138"/>
    </source>
</evidence>
<accession>A0A8J8T1R2</accession>
<protein>
    <recommendedName>
        <fullName evidence="10">DM10 domain-containing protein</fullName>
    </recommendedName>
</protein>
<dbReference type="CDD" id="cd04412">
    <property type="entry name" value="NDPk7B"/>
    <property type="match status" value="1"/>
</dbReference>
<gene>
    <name evidence="11" type="ORF">FGO68_gene4775</name>
</gene>
<keyword evidence="5" id="KW-0966">Cell projection</keyword>
<keyword evidence="3" id="KW-0963">Cytoplasm</keyword>
<dbReference type="InterPro" id="IPR001564">
    <property type="entry name" value="Nucleoside_diP_kinase"/>
</dbReference>
<evidence type="ECO:0000256" key="5">
    <source>
        <dbReference type="ARBA" id="ARBA00023273"/>
    </source>
</evidence>
<comment type="caution">
    <text evidence="8">Lacks conserved residue(s) required for the propagation of feature annotation.</text>
</comment>
<feature type="binding site" evidence="8">
    <location>
        <position position="104"/>
    </location>
    <ligand>
        <name>ATP</name>
        <dbReference type="ChEBI" id="CHEBI:30616"/>
    </ligand>
</feature>
<dbReference type="GO" id="GO:0005879">
    <property type="term" value="C:axonemal microtubule"/>
    <property type="evidence" value="ECO:0007669"/>
    <property type="project" value="TreeGrafter"/>
</dbReference>
<evidence type="ECO:0000256" key="7">
    <source>
        <dbReference type="PIRSR" id="PIRSR036503-51"/>
    </source>
</evidence>
<dbReference type="Pfam" id="PF00334">
    <property type="entry name" value="NDK"/>
    <property type="match status" value="2"/>
</dbReference>
<keyword evidence="7" id="KW-0067">ATP-binding</keyword>
<dbReference type="InterPro" id="IPR006602">
    <property type="entry name" value="DM10_dom"/>
</dbReference>
<dbReference type="InterPro" id="IPR011410">
    <property type="entry name" value="NDPK7"/>
</dbReference>
<dbReference type="GO" id="GO:0006228">
    <property type="term" value="P:UTP biosynthetic process"/>
    <property type="evidence" value="ECO:0007669"/>
    <property type="project" value="InterPro"/>
</dbReference>
<dbReference type="PROSITE" id="PS51336">
    <property type="entry name" value="DM10"/>
    <property type="match status" value="1"/>
</dbReference>
<dbReference type="InterPro" id="IPR037993">
    <property type="entry name" value="NDPk7B"/>
</dbReference>
<keyword evidence="12" id="KW-1185">Reference proteome</keyword>
<dbReference type="GO" id="GO:0005524">
    <property type="term" value="F:ATP binding"/>
    <property type="evidence" value="ECO:0007669"/>
    <property type="project" value="UniProtKB-KW"/>
</dbReference>
<evidence type="ECO:0000256" key="4">
    <source>
        <dbReference type="ARBA" id="ARBA00023212"/>
    </source>
</evidence>
<proteinExistence type="inferred from homology"/>
<keyword evidence="4" id="KW-0206">Cytoskeleton</keyword>
<feature type="binding site" evidence="8">
    <location>
        <position position="178"/>
    </location>
    <ligand>
        <name>ATP</name>
        <dbReference type="ChEBI" id="CHEBI:30616"/>
    </ligand>
</feature>
<comment type="subcellular location">
    <subcellularLocation>
        <location evidence="1">Cell projection</location>
        <location evidence="1">Cilium</location>
    </subcellularLocation>
    <subcellularLocation>
        <location evidence="2">Cytoplasm</location>
        <location evidence="2">Cytoskeleton</location>
    </subcellularLocation>
</comment>
<dbReference type="Pfam" id="PF25364">
    <property type="entry name" value="PH_NDK7_N"/>
    <property type="match status" value="1"/>
</dbReference>
<dbReference type="PRINTS" id="PR01243">
    <property type="entry name" value="NUCDPKINASE"/>
</dbReference>
<dbReference type="Proteomes" id="UP000785679">
    <property type="component" value="Unassembled WGS sequence"/>
</dbReference>
<dbReference type="SMART" id="SM00676">
    <property type="entry name" value="DM10"/>
    <property type="match status" value="1"/>
</dbReference>
<dbReference type="Gene3D" id="2.30.29.170">
    <property type="match status" value="1"/>
</dbReference>
<dbReference type="InterPro" id="IPR034907">
    <property type="entry name" value="NDK-like_dom"/>
</dbReference>
<evidence type="ECO:0000313" key="11">
    <source>
        <dbReference type="EMBL" id="TNV78303.1"/>
    </source>
</evidence>
<evidence type="ECO:0000256" key="9">
    <source>
        <dbReference type="RuleBase" id="RU004011"/>
    </source>
</evidence>
<feature type="active site" description="Pros-phosphohistidine intermediate" evidence="8">
    <location>
        <position position="361"/>
    </location>
</feature>
<dbReference type="Gene3D" id="3.30.70.141">
    <property type="entry name" value="Nucleoside diphosphate kinase-like domain"/>
    <property type="match status" value="2"/>
</dbReference>
<dbReference type="EMBL" id="RRYP01010554">
    <property type="protein sequence ID" value="TNV78303.1"/>
    <property type="molecule type" value="Genomic_DNA"/>
</dbReference>
<comment type="similarity">
    <text evidence="8 9">Belongs to the NDK family.</text>
</comment>
<dbReference type="PANTHER" id="PTHR43109">
    <property type="entry name" value="NUCLEOSIDE DIPHOSPHATE KINASE 7"/>
    <property type="match status" value="1"/>
</dbReference>
<sequence length="384" mass="43940">MAALIVGEERYVFETQWYDQQAELNRYYRITFFPGDSTIEMYDNKNQRVFLKRCPYQGVATIEDFYIGAVVCVYSRQLKIIDYGDVATRKRFEVDRQRTFAMIKPDAYRNIGKIIDAIYANGFRISKLKMSKFNADSSNDFYGEHKGKPFFPTLQSFITSDVVVGMELVADNAIDKWRQFIGPTNTQKAKQDAPGSIRALFGTDGTQNAVHGSDSCISMKRETGYWFGGDAKARAMKTTAQLNNCTLCIIKPHIVQAGQAGQIIDMILGEGFEISAMEMFYLTKATIEEFYDVYKTVFPEYIPQIDHFISGPSIVLEVRQQNVVKTFRDMVGPSDPEIAKYLRPHTIRAKFGQDRVRNAVHCTDLPEDGTIECEYFFNILQQYQ</sequence>
<evidence type="ECO:0000313" key="12">
    <source>
        <dbReference type="Proteomes" id="UP000785679"/>
    </source>
</evidence>
<feature type="binding site" evidence="8">
    <location>
        <position position="198"/>
    </location>
    <ligand>
        <name>ATP</name>
        <dbReference type="ChEBI" id="CHEBI:30616"/>
    </ligand>
</feature>
<dbReference type="AlphaFoldDB" id="A0A8J8T1R2"/>
<feature type="binding site" evidence="8">
    <location>
        <position position="150"/>
    </location>
    <ligand>
        <name>ATP</name>
        <dbReference type="ChEBI" id="CHEBI:30616"/>
    </ligand>
</feature>
<dbReference type="PROSITE" id="PS51374">
    <property type="entry name" value="NDPK_LIKE"/>
    <property type="match status" value="2"/>
</dbReference>
<dbReference type="GO" id="GO:0004550">
    <property type="term" value="F:nucleoside diphosphate kinase activity"/>
    <property type="evidence" value="ECO:0007669"/>
    <property type="project" value="InterPro"/>
</dbReference>
<dbReference type="InterPro" id="IPR057579">
    <property type="entry name" value="DM10_NDK7"/>
</dbReference>
<dbReference type="SUPFAM" id="SSF54919">
    <property type="entry name" value="Nucleoside diphosphate kinase, NDK"/>
    <property type="match status" value="2"/>
</dbReference>
<dbReference type="GO" id="GO:0006241">
    <property type="term" value="P:CTP biosynthetic process"/>
    <property type="evidence" value="ECO:0007669"/>
    <property type="project" value="InterPro"/>
</dbReference>
<evidence type="ECO:0000256" key="8">
    <source>
        <dbReference type="PROSITE-ProRule" id="PRU00706"/>
    </source>
</evidence>
<dbReference type="PIRSF" id="PIRSF036503">
    <property type="entry name" value="NDK7"/>
    <property type="match status" value="1"/>
</dbReference>